<keyword evidence="5 7" id="KW-1133">Transmembrane helix</keyword>
<organism evidence="10">
    <name type="scientific">Flexilinea flocculi</name>
    <dbReference type="NCBI Taxonomy" id="1678840"/>
    <lineage>
        <taxon>Bacteria</taxon>
        <taxon>Bacillati</taxon>
        <taxon>Chloroflexota</taxon>
        <taxon>Anaerolineae</taxon>
        <taxon>Anaerolineales</taxon>
        <taxon>Anaerolineaceae</taxon>
        <taxon>Flexilinea</taxon>
    </lineage>
</organism>
<dbReference type="SUPFAM" id="SSF53448">
    <property type="entry name" value="Nucleotide-diphospho-sugar transferases"/>
    <property type="match status" value="1"/>
</dbReference>
<dbReference type="CDD" id="cd06427">
    <property type="entry name" value="CESA_like_2"/>
    <property type="match status" value="1"/>
</dbReference>
<dbReference type="InterPro" id="IPR001173">
    <property type="entry name" value="Glyco_trans_2-like"/>
</dbReference>
<evidence type="ECO:0000256" key="1">
    <source>
        <dbReference type="ARBA" id="ARBA00004141"/>
    </source>
</evidence>
<feature type="transmembrane region" description="Helical" evidence="7">
    <location>
        <begin position="1247"/>
        <end position="1265"/>
    </location>
</feature>
<name>A0A0S7BTS3_9CHLR</name>
<dbReference type="Pfam" id="PF05157">
    <property type="entry name" value="MshEN"/>
    <property type="match status" value="4"/>
</dbReference>
<evidence type="ECO:0000259" key="8">
    <source>
        <dbReference type="Pfam" id="PF05157"/>
    </source>
</evidence>
<dbReference type="Gene3D" id="3.30.300.160">
    <property type="entry name" value="Type II secretion system, protein E, N-terminal domain"/>
    <property type="match status" value="2"/>
</dbReference>
<evidence type="ECO:0000313" key="11">
    <source>
        <dbReference type="Proteomes" id="UP000053370"/>
    </source>
</evidence>
<feature type="transmembrane region" description="Helical" evidence="7">
    <location>
        <begin position="1177"/>
        <end position="1202"/>
    </location>
</feature>
<evidence type="ECO:0000259" key="9">
    <source>
        <dbReference type="Pfam" id="PF13632"/>
    </source>
</evidence>
<feature type="transmembrane region" description="Helical" evidence="7">
    <location>
        <begin position="1214"/>
        <end position="1235"/>
    </location>
</feature>
<dbReference type="PANTHER" id="PTHR43867">
    <property type="entry name" value="CELLULOSE SYNTHASE CATALYTIC SUBUNIT A [UDP-FORMING]"/>
    <property type="match status" value="1"/>
</dbReference>
<evidence type="ECO:0000256" key="7">
    <source>
        <dbReference type="SAM" id="Phobius"/>
    </source>
</evidence>
<evidence type="ECO:0000256" key="5">
    <source>
        <dbReference type="ARBA" id="ARBA00022989"/>
    </source>
</evidence>
<reference evidence="10" key="1">
    <citation type="journal article" date="2015" name="Genome Announc.">
        <title>Draft Genome Sequence of Anaerolineae Strain TC1, a Novel Isolate from a Methanogenic Wastewater Treatment System.</title>
        <authorList>
            <person name="Matsuura N."/>
            <person name="Tourlousse D.M."/>
            <person name="Sun L."/>
            <person name="Toyonaga M."/>
            <person name="Kuroda K."/>
            <person name="Ohashi A."/>
            <person name="Cruz R."/>
            <person name="Yamaguchi T."/>
            <person name="Sekiguchi Y."/>
        </authorList>
    </citation>
    <scope>NUCLEOTIDE SEQUENCE [LARGE SCALE GENOMIC DNA]</scope>
    <source>
        <strain evidence="10">TC1</strain>
    </source>
</reference>
<feature type="domain" description="Type II secretion system protein GspE N-terminal" evidence="8">
    <location>
        <begin position="739"/>
        <end position="822"/>
    </location>
</feature>
<comment type="subcellular location">
    <subcellularLocation>
        <location evidence="1">Membrane</location>
        <topology evidence="1">Multi-pass membrane protein</topology>
    </subcellularLocation>
</comment>
<dbReference type="Gene3D" id="3.90.550.10">
    <property type="entry name" value="Spore Coat Polysaccharide Biosynthesis Protein SpsA, Chain A"/>
    <property type="match status" value="1"/>
</dbReference>
<dbReference type="GO" id="GO:0016020">
    <property type="term" value="C:membrane"/>
    <property type="evidence" value="ECO:0007669"/>
    <property type="project" value="UniProtKB-SubCell"/>
</dbReference>
<keyword evidence="2" id="KW-0328">Glycosyltransferase</keyword>
<keyword evidence="4 7" id="KW-0812">Transmembrane</keyword>
<dbReference type="InterPro" id="IPR050321">
    <property type="entry name" value="Glycosyltr_2/OpgH_subfam"/>
</dbReference>
<evidence type="ECO:0000256" key="6">
    <source>
        <dbReference type="ARBA" id="ARBA00023136"/>
    </source>
</evidence>
<feature type="domain" description="Type II secretion system protein GspE N-terminal" evidence="8">
    <location>
        <begin position="430"/>
        <end position="508"/>
    </location>
</feature>
<evidence type="ECO:0000256" key="3">
    <source>
        <dbReference type="ARBA" id="ARBA00022679"/>
    </source>
</evidence>
<feature type="domain" description="Type II secretion system protein GspE N-terminal" evidence="8">
    <location>
        <begin position="606"/>
        <end position="679"/>
    </location>
</feature>
<keyword evidence="11" id="KW-1185">Reference proteome</keyword>
<evidence type="ECO:0000256" key="4">
    <source>
        <dbReference type="ARBA" id="ARBA00022692"/>
    </source>
</evidence>
<sequence length="1304" mass="150682">MFNKLNKKLSIDLPSIVRLISVDPVRNAVDIFPEKLSIKYSLVPLYLEEKTLILAGPLTIDSNDMEKIRILINHPVRFFLCPLNDFVDFRNRCYPHQEMKPDADTFSKLFFDENRSENMQPQIEILSLIHNIPHLHNKCMFSASGLDLLLPQSLNREHFVPMCWIDGMMYCLIDDPSNIRIFQEKSRGLDFQCQLVLTSHEVLSSVYRRSSLIGPAIINCSNSVIIDSLIQKKLLTREQGQYALETERQTGVSCRELFIENRIIKPDIWLKTRADLLKCEALLSEEIPPDFLRNLQRCKDIIPAWIVRKFQILPIFENAGTLIIGINEINFNYINLAAAVSHCQIELRLMDSEIILKWIDKIYPTRFYRDLFPVIHLESLITELGYLTLDQIQKSIRVGIQQHKSWLKIATEKGYIRNSELLEVLSLFSGYPFYSMDHFPIDESLIAQYSWEDLNRNKVFPLFRDEIRIWTAISDPLNLDGLSNFQKISQRQIVPIIVQKSIFTQILHIYSKPENRSGAEELENQFIEHLVNKRLITRQNAITVIGARKKSFIPLAEAIELNSSINPEELAKSIAGFYQYPYEDISLRKETQFGIDAIGNPIERELFSDPIDGSAACLLSYEDAQQMRALPIRFQNDKTVVAFSDIPDPGKIDYIEQFIDKPIIPIITVRKMLEDGIQRQLGKPPLGSILLLAGMITRSQLNDALDYAQKNGIRIGKALIYKQFIQEDVLFQFLAKQSGLSYFDLEKTDIEKNVVQMLDAKFERVNGLLPVSADQQKIILATVDPLNYGAIEEAKSRLKRNVRLVLISESKFEEALESVYQQDYIDESISSLLERAPGDSAFHILDKQQQIFLLFCILLSIFGIFVNARFYFVLLNAVITIFYLLFSLYKFEIIFKAVSSNLEIPVTDQEIIELTDAELPIFSILIPVFHESEVLSGVLNSLMKIDYPPARLDILVLLEADDFETIAEFDRINPPRFIHKIIVPASEPRTKPKACNYGLIHAKGEYIVIYDAEDVPDRDQLKRVVIAFSKAPENVACIQAKLNFYNRRQNLLTRWFTVEYSMWFDLLLPGLDAEHAPIPLGGTSNHFRKSSLLEVGAWDPHNVTEDADLGIRLFKRGYRTRIVDSTTYEEANSKSENWLRQRSRWLKGYMVTWIVHMRHPIRLIQEIGIKNFMSFQFIVGGTFFSALLNPIYWTFTILWLVLQPSFIQKLFPPFVFYMGVICLYVATFVFTYVNVAGAMRRGYYDMVWAAILSPIYWAMSSIASWKGFIQLIFKPHFWEKTHHGLYQNNHGENELKDRNQDESK</sequence>
<proteinExistence type="predicted"/>
<dbReference type="EMBL" id="DF968181">
    <property type="protein sequence ID" value="GAP40272.1"/>
    <property type="molecule type" value="Genomic_DNA"/>
</dbReference>
<dbReference type="InterPro" id="IPR037257">
    <property type="entry name" value="T2SS_E_N_sf"/>
</dbReference>
<feature type="domain" description="Type II secretion system protein GspE N-terminal" evidence="8">
    <location>
        <begin position="15"/>
        <end position="98"/>
    </location>
</feature>
<feature type="transmembrane region" description="Helical" evidence="7">
    <location>
        <begin position="851"/>
        <end position="868"/>
    </location>
</feature>
<dbReference type="PATRIC" id="fig|1678840.3.peg.1494"/>
<dbReference type="InterPro" id="IPR007831">
    <property type="entry name" value="T2SS_GspE_N"/>
</dbReference>
<keyword evidence="6 7" id="KW-0472">Membrane</keyword>
<dbReference type="SUPFAM" id="SSF160246">
    <property type="entry name" value="EspE N-terminal domain-like"/>
    <property type="match status" value="5"/>
</dbReference>
<dbReference type="InterPro" id="IPR029044">
    <property type="entry name" value="Nucleotide-diphossugar_trans"/>
</dbReference>
<evidence type="ECO:0000256" key="2">
    <source>
        <dbReference type="ARBA" id="ARBA00022676"/>
    </source>
</evidence>
<evidence type="ECO:0000313" key="10">
    <source>
        <dbReference type="EMBL" id="GAP40272.1"/>
    </source>
</evidence>
<dbReference type="PANTHER" id="PTHR43867:SF2">
    <property type="entry name" value="CELLULOSE SYNTHASE CATALYTIC SUBUNIT A [UDP-FORMING]"/>
    <property type="match status" value="1"/>
</dbReference>
<dbReference type="STRING" id="1678840.ATC1_13240"/>
<gene>
    <name evidence="10" type="ORF">ATC1_13240</name>
</gene>
<protein>
    <submittedName>
        <fullName evidence="10">Glycosyltransferase</fullName>
    </submittedName>
</protein>
<dbReference type="Pfam" id="PF13632">
    <property type="entry name" value="Glyco_trans_2_3"/>
    <property type="match status" value="1"/>
</dbReference>
<feature type="domain" description="Glycosyltransferase 2-like" evidence="9">
    <location>
        <begin position="1006"/>
        <end position="1203"/>
    </location>
</feature>
<keyword evidence="3 10" id="KW-0808">Transferase</keyword>
<accession>A0A0S7BTS3</accession>
<dbReference type="GO" id="GO:0016757">
    <property type="term" value="F:glycosyltransferase activity"/>
    <property type="evidence" value="ECO:0007669"/>
    <property type="project" value="UniProtKB-KW"/>
</dbReference>
<dbReference type="Proteomes" id="UP000053370">
    <property type="component" value="Unassembled WGS sequence"/>
</dbReference>